<dbReference type="EMBL" id="AESD01000078">
    <property type="protein sequence ID" value="EHJ14860.1"/>
    <property type="molecule type" value="Genomic_DNA"/>
</dbReference>
<dbReference type="InterPro" id="IPR029057">
    <property type="entry name" value="PRTase-like"/>
</dbReference>
<gene>
    <name evidence="2" type="ORF">CWATWH0003_0477</name>
</gene>
<dbReference type="AlphaFoldDB" id="G5IYX8"/>
<evidence type="ECO:0000256" key="1">
    <source>
        <dbReference type="ARBA" id="ARBA00008007"/>
    </source>
</evidence>
<dbReference type="GeneID" id="88764403"/>
<evidence type="ECO:0000313" key="2">
    <source>
        <dbReference type="EMBL" id="EHJ14860.1"/>
    </source>
</evidence>
<dbReference type="PANTHER" id="PTHR47505:SF1">
    <property type="entry name" value="DNA UTILIZATION PROTEIN YHGH"/>
    <property type="match status" value="1"/>
</dbReference>
<evidence type="ECO:0000313" key="3">
    <source>
        <dbReference type="Proteomes" id="UP000003477"/>
    </source>
</evidence>
<sequence length="219" mass="24716">MLKNILSIFLQPNCPLCERATTEEICKYCQKQLKSHQLKDPKKSWQGDLPLFVWGEYDGKLKQAIAALKYDKSPQIGELLGFWLAESWGKNYLINSKIKPLIIPIPLHKAKEKIRGFNQAEIIARGFCQGTKYPLNPKGLIRIRQTKAMFSLTFQEKGNNIKGAFKLGKTLEKHSLSRPVLLVDDIYTTGTTVKEAAKILRDNGIKVLGVVAVSSPRHL</sequence>
<dbReference type="RefSeq" id="WP_007309098.1">
    <property type="nucleotide sequence ID" value="NZ_AESD01000078.1"/>
</dbReference>
<dbReference type="CDD" id="cd06223">
    <property type="entry name" value="PRTases_typeI"/>
    <property type="match status" value="1"/>
</dbReference>
<name>G5IYX8_CROWT</name>
<dbReference type="InterPro" id="IPR000836">
    <property type="entry name" value="PRTase_dom"/>
</dbReference>
<protein>
    <submittedName>
        <fullName evidence="2">Competence protein F</fullName>
    </submittedName>
</protein>
<comment type="caution">
    <text evidence="2">The sequence shown here is derived from an EMBL/GenBank/DDBJ whole genome shotgun (WGS) entry which is preliminary data.</text>
</comment>
<accession>G5IYX8</accession>
<reference evidence="2 3" key="1">
    <citation type="journal article" date="2011" name="Front. Microbiol.">
        <title>Two Strains of Crocosphaera watsonii with Highly Conserved Genomes are Distinguished by Strain-Specific Features.</title>
        <authorList>
            <person name="Bench S.R."/>
            <person name="Ilikchyan I.N."/>
            <person name="Tripp H.J."/>
            <person name="Zehr J.P."/>
        </authorList>
    </citation>
    <scope>NUCLEOTIDE SEQUENCE [LARGE SCALE GENOMIC DNA]</scope>
    <source>
        <strain evidence="2 3">WH 0003</strain>
    </source>
</reference>
<dbReference type="PATRIC" id="fig|423471.3.peg.442"/>
<organism evidence="2 3">
    <name type="scientific">Crocosphaera watsonii WH 0003</name>
    <dbReference type="NCBI Taxonomy" id="423471"/>
    <lineage>
        <taxon>Bacteria</taxon>
        <taxon>Bacillati</taxon>
        <taxon>Cyanobacteriota</taxon>
        <taxon>Cyanophyceae</taxon>
        <taxon>Oscillatoriophycideae</taxon>
        <taxon>Chroococcales</taxon>
        <taxon>Aphanothecaceae</taxon>
        <taxon>Crocosphaera</taxon>
    </lineage>
</organism>
<dbReference type="Proteomes" id="UP000003477">
    <property type="component" value="Unassembled WGS sequence"/>
</dbReference>
<dbReference type="PANTHER" id="PTHR47505">
    <property type="entry name" value="DNA UTILIZATION PROTEIN YHGH"/>
    <property type="match status" value="1"/>
</dbReference>
<proteinExistence type="inferred from homology"/>
<comment type="similarity">
    <text evidence="1">Belongs to the ComF/GntX family.</text>
</comment>
<dbReference type="InterPro" id="IPR051910">
    <property type="entry name" value="ComF/GntX_DNA_util-trans"/>
</dbReference>
<dbReference type="SUPFAM" id="SSF53271">
    <property type="entry name" value="PRTase-like"/>
    <property type="match status" value="1"/>
</dbReference>
<dbReference type="Gene3D" id="3.40.50.2020">
    <property type="match status" value="1"/>
</dbReference>